<feature type="compositionally biased region" description="Polar residues" evidence="4">
    <location>
        <begin position="108"/>
        <end position="123"/>
    </location>
</feature>
<evidence type="ECO:0000313" key="7">
    <source>
        <dbReference type="EMBL" id="QDU45247.1"/>
    </source>
</evidence>
<feature type="domain" description="Neutral/alkaline non-lysosomal ceramidase N-terminal" evidence="6">
    <location>
        <begin position="41"/>
        <end position="248"/>
    </location>
</feature>
<keyword evidence="5" id="KW-0732">Signal</keyword>
<evidence type="ECO:0000313" key="8">
    <source>
        <dbReference type="Proteomes" id="UP000319383"/>
    </source>
</evidence>
<dbReference type="GO" id="GO:0046872">
    <property type="term" value="F:metal ion binding"/>
    <property type="evidence" value="ECO:0007669"/>
    <property type="project" value="UniProtKB-KW"/>
</dbReference>
<comment type="catalytic activity">
    <reaction evidence="2">
        <text>an N-acylsphing-4-enine + H2O = sphing-4-enine + a fatty acid</text>
        <dbReference type="Rhea" id="RHEA:20856"/>
        <dbReference type="ChEBI" id="CHEBI:15377"/>
        <dbReference type="ChEBI" id="CHEBI:28868"/>
        <dbReference type="ChEBI" id="CHEBI:52639"/>
        <dbReference type="ChEBI" id="CHEBI:57756"/>
        <dbReference type="EC" id="3.5.1.23"/>
    </reaction>
</comment>
<reference evidence="7 8" key="1">
    <citation type="submission" date="2019-02" db="EMBL/GenBank/DDBJ databases">
        <title>Deep-cultivation of Planctomycetes and their phenomic and genomic characterization uncovers novel biology.</title>
        <authorList>
            <person name="Wiegand S."/>
            <person name="Jogler M."/>
            <person name="Boedeker C."/>
            <person name="Pinto D."/>
            <person name="Vollmers J."/>
            <person name="Rivas-Marin E."/>
            <person name="Kohn T."/>
            <person name="Peeters S.H."/>
            <person name="Heuer A."/>
            <person name="Rast P."/>
            <person name="Oberbeckmann S."/>
            <person name="Bunk B."/>
            <person name="Jeske O."/>
            <person name="Meyerdierks A."/>
            <person name="Storesund J.E."/>
            <person name="Kallscheuer N."/>
            <person name="Luecker S."/>
            <person name="Lage O.M."/>
            <person name="Pohl T."/>
            <person name="Merkel B.J."/>
            <person name="Hornburger P."/>
            <person name="Mueller R.-W."/>
            <person name="Bruemmer F."/>
            <person name="Labrenz M."/>
            <person name="Spormann A.M."/>
            <person name="Op den Camp H."/>
            <person name="Overmann J."/>
            <person name="Amann R."/>
            <person name="Jetten M.S.M."/>
            <person name="Mascher T."/>
            <person name="Medema M.H."/>
            <person name="Devos D.P."/>
            <person name="Kaster A.-K."/>
            <person name="Ovreas L."/>
            <person name="Rohde M."/>
            <person name="Galperin M.Y."/>
            <person name="Jogler C."/>
        </authorList>
    </citation>
    <scope>NUCLEOTIDE SEQUENCE [LARGE SCALE GENOMIC DNA]</scope>
    <source>
        <strain evidence="7 8">Mal52</strain>
    </source>
</reference>
<evidence type="ECO:0000259" key="6">
    <source>
        <dbReference type="Pfam" id="PF04734"/>
    </source>
</evidence>
<feature type="binding site" evidence="1">
    <location>
        <position position="380"/>
    </location>
    <ligand>
        <name>Zn(2+)</name>
        <dbReference type="ChEBI" id="CHEBI:29105"/>
    </ligand>
</feature>
<dbReference type="GO" id="GO:0046514">
    <property type="term" value="P:ceramide catabolic process"/>
    <property type="evidence" value="ECO:0007669"/>
    <property type="project" value="InterPro"/>
</dbReference>
<feature type="region of interest" description="Disordered" evidence="4">
    <location>
        <begin position="105"/>
        <end position="129"/>
    </location>
</feature>
<evidence type="ECO:0000256" key="2">
    <source>
        <dbReference type="RuleBase" id="RU366019"/>
    </source>
</evidence>
<dbReference type="GO" id="GO:0046512">
    <property type="term" value="P:sphingosine biosynthetic process"/>
    <property type="evidence" value="ECO:0007669"/>
    <property type="project" value="TreeGrafter"/>
</dbReference>
<dbReference type="GO" id="GO:0016020">
    <property type="term" value="C:membrane"/>
    <property type="evidence" value="ECO:0007669"/>
    <property type="project" value="GOC"/>
</dbReference>
<comment type="similarity">
    <text evidence="2">Belongs to the neutral ceramidase family.</text>
</comment>
<dbReference type="EC" id="3.5.1.23" evidence="2"/>
<dbReference type="KEGG" id="sdyn:Mal52_37390"/>
<dbReference type="InterPro" id="IPR031329">
    <property type="entry name" value="NEUT/ALK_ceramidase_N"/>
</dbReference>
<dbReference type="PROSITE" id="PS51257">
    <property type="entry name" value="PROKAR_LIPOPROTEIN"/>
    <property type="match status" value="1"/>
</dbReference>
<proteinExistence type="inferred from homology"/>
<feature type="signal peptide" evidence="5">
    <location>
        <begin position="1"/>
        <end position="25"/>
    </location>
</feature>
<comment type="cofactor">
    <cofactor evidence="1">
        <name>Zn(2+)</name>
        <dbReference type="ChEBI" id="CHEBI:29105"/>
    </cofactor>
    <text evidence="1">Binds 1 zinc ion per subunit.</text>
</comment>
<dbReference type="GO" id="GO:0042759">
    <property type="term" value="P:long-chain fatty acid biosynthetic process"/>
    <property type="evidence" value="ECO:0007669"/>
    <property type="project" value="TreeGrafter"/>
</dbReference>
<dbReference type="EMBL" id="CP036276">
    <property type="protein sequence ID" value="QDU45247.1"/>
    <property type="molecule type" value="Genomic_DNA"/>
</dbReference>
<keyword evidence="2" id="KW-0378">Hydrolase</keyword>
<dbReference type="Proteomes" id="UP000319383">
    <property type="component" value="Chromosome"/>
</dbReference>
<feature type="coiled-coil region" evidence="3">
    <location>
        <begin position="302"/>
        <end position="329"/>
    </location>
</feature>
<name>A0A517ZRZ9_9PLAN</name>
<feature type="domain" description="Neutral/alkaline non-lysosomal ceramidase N-terminal" evidence="6">
    <location>
        <begin position="352"/>
        <end position="427"/>
    </location>
</feature>
<dbReference type="AlphaFoldDB" id="A0A517ZRZ9"/>
<keyword evidence="8" id="KW-1185">Reference proteome</keyword>
<gene>
    <name evidence="7" type="ORF">Mal52_37390</name>
</gene>
<keyword evidence="3" id="KW-0175">Coiled coil</keyword>
<evidence type="ECO:0000256" key="3">
    <source>
        <dbReference type="SAM" id="Coils"/>
    </source>
</evidence>
<dbReference type="GO" id="GO:0005576">
    <property type="term" value="C:extracellular region"/>
    <property type="evidence" value="ECO:0007669"/>
    <property type="project" value="TreeGrafter"/>
</dbReference>
<keyword evidence="1" id="KW-0862">Zinc</keyword>
<protein>
    <recommendedName>
        <fullName evidence="2">Neutral ceramidase</fullName>
        <ecNumber evidence="2">3.5.1.23</ecNumber>
    </recommendedName>
</protein>
<organism evidence="7 8">
    <name type="scientific">Symmachiella dynata</name>
    <dbReference type="NCBI Taxonomy" id="2527995"/>
    <lineage>
        <taxon>Bacteria</taxon>
        <taxon>Pseudomonadati</taxon>
        <taxon>Planctomycetota</taxon>
        <taxon>Planctomycetia</taxon>
        <taxon>Planctomycetales</taxon>
        <taxon>Planctomycetaceae</taxon>
        <taxon>Symmachiella</taxon>
    </lineage>
</organism>
<feature type="chain" id="PRO_5022121168" description="Neutral ceramidase" evidence="5">
    <location>
        <begin position="26"/>
        <end position="457"/>
    </location>
</feature>
<feature type="binding site" evidence="1">
    <location>
        <position position="413"/>
    </location>
    <ligand>
        <name>Zn(2+)</name>
        <dbReference type="ChEBI" id="CHEBI:29105"/>
    </ligand>
</feature>
<dbReference type="InterPro" id="IPR006823">
    <property type="entry name" value="Ceramidase_alk"/>
</dbReference>
<accession>A0A517ZRZ9</accession>
<evidence type="ECO:0000256" key="5">
    <source>
        <dbReference type="SAM" id="SignalP"/>
    </source>
</evidence>
<evidence type="ECO:0000256" key="1">
    <source>
        <dbReference type="PIRSR" id="PIRSR606823-2"/>
    </source>
</evidence>
<evidence type="ECO:0000256" key="4">
    <source>
        <dbReference type="SAM" id="MobiDB-lite"/>
    </source>
</evidence>
<keyword evidence="2" id="KW-0746">Sphingolipid metabolism</keyword>
<dbReference type="GO" id="GO:0017040">
    <property type="term" value="F:N-acylsphingosine amidohydrolase activity"/>
    <property type="evidence" value="ECO:0007669"/>
    <property type="project" value="UniProtKB-UniRule"/>
</dbReference>
<dbReference type="PANTHER" id="PTHR12670">
    <property type="entry name" value="CERAMIDASE"/>
    <property type="match status" value="1"/>
</dbReference>
<keyword evidence="1" id="KW-0479">Metal-binding</keyword>
<dbReference type="RefSeq" id="WP_145377645.1">
    <property type="nucleotide sequence ID" value="NZ_CP036276.1"/>
</dbReference>
<sequence precursor="true">MSHRLFISTLLLILSCLCFVDTARAELLAGAAKESIVPPFPTKMGGFFDRLEPFTGVHDEIYARALVLDNGQTQVLILGSDLINVSADITARVRENISRETGIPPQNILVSSTHNHSSPSVNRPGQIDDPNEKSAAFFVERFTKVGLDAFKNRVPARAGFHAGELKGATRNRQQRNDLVDTQVGVLRVEEREGRKTIATLFNFTGHPVIIGSNNLLLSGEYPGAAERAVENMLGGVAIFTQGAAGDVTVHRSGDPFMEIERLGRTVAGEVIKASGFIRGEEEIELAGATTTLNLAARKIPSLEETQAAIQSAEAELKAVEDTAANKELREAIRNRLRLYSMNERFAKGLADGRLKMPEQYQAEVQVLQIGDLVIVSIPGEIFVEYALELRQRIKQLLDKSMVLAGYSNGYLGYIVTPRAAVTGGYEASISRVRPNAGRQMTEAAMELVGGLKQSKTP</sequence>
<dbReference type="Pfam" id="PF04734">
    <property type="entry name" value="Ceramidase_alk"/>
    <property type="match status" value="2"/>
</dbReference>
<keyword evidence="2" id="KW-0443">Lipid metabolism</keyword>
<dbReference type="PANTHER" id="PTHR12670:SF1">
    <property type="entry name" value="NEUTRAL CERAMIDASE"/>
    <property type="match status" value="1"/>
</dbReference>